<accession>A0A5C6V8U9</accession>
<keyword evidence="3" id="KW-1185">Reference proteome</keyword>
<protein>
    <submittedName>
        <fullName evidence="2">ORF6N domain-containing protein</fullName>
    </submittedName>
</protein>
<dbReference type="AlphaFoldDB" id="A0A5C6V8U9"/>
<reference evidence="2 3" key="1">
    <citation type="submission" date="2019-08" db="EMBL/GenBank/DDBJ databases">
        <title>Genome of Luteibaculum oceani JCM 18817.</title>
        <authorList>
            <person name="Bowman J.P."/>
        </authorList>
    </citation>
    <scope>NUCLEOTIDE SEQUENCE [LARGE SCALE GENOMIC DNA]</scope>
    <source>
        <strain evidence="2 3">JCM 18817</strain>
    </source>
</reference>
<dbReference type="Pfam" id="PF10543">
    <property type="entry name" value="ORF6N"/>
    <property type="match status" value="1"/>
</dbReference>
<name>A0A5C6V8U9_9FLAO</name>
<organism evidence="2 3">
    <name type="scientific">Luteibaculum oceani</name>
    <dbReference type="NCBI Taxonomy" id="1294296"/>
    <lineage>
        <taxon>Bacteria</taxon>
        <taxon>Pseudomonadati</taxon>
        <taxon>Bacteroidota</taxon>
        <taxon>Flavobacteriia</taxon>
        <taxon>Flavobacteriales</taxon>
        <taxon>Luteibaculaceae</taxon>
        <taxon>Luteibaculum</taxon>
    </lineage>
</organism>
<feature type="domain" description="KilA-N DNA-binding" evidence="1">
    <location>
        <begin position="14"/>
        <end position="100"/>
    </location>
</feature>
<comment type="caution">
    <text evidence="2">The sequence shown here is derived from an EMBL/GenBank/DDBJ whole genome shotgun (WGS) entry which is preliminary data.</text>
</comment>
<dbReference type="EMBL" id="VORB01000004">
    <property type="protein sequence ID" value="TXC81487.1"/>
    <property type="molecule type" value="Genomic_DNA"/>
</dbReference>
<evidence type="ECO:0000259" key="1">
    <source>
        <dbReference type="Pfam" id="PF10543"/>
    </source>
</evidence>
<dbReference type="RefSeq" id="WP_147014216.1">
    <property type="nucleotide sequence ID" value="NZ_VORB01000004.1"/>
</dbReference>
<sequence length="178" mass="21274">MKTSSIVPQEIISEKIYLIREQKVMIDSDLAELYQVPTKRLNEQVKRNRERFPADFMFQLNQFEWNHLKSQTATSSSRWGGRRSLPYVFTEHGILMLSSVLTSERAMSVNIQIMRIFVRIRSFLNQNETLLRKIRQMEKNGEDRDHQIKVIFDWIRKIESNQSRKKDSKPRVRIGFKI</sequence>
<dbReference type="InterPro" id="IPR018873">
    <property type="entry name" value="KilA-N_DNA-bd_domain"/>
</dbReference>
<dbReference type="Proteomes" id="UP000321168">
    <property type="component" value="Unassembled WGS sequence"/>
</dbReference>
<proteinExistence type="predicted"/>
<evidence type="ECO:0000313" key="2">
    <source>
        <dbReference type="EMBL" id="TXC81487.1"/>
    </source>
</evidence>
<dbReference type="OrthoDB" id="9816206at2"/>
<gene>
    <name evidence="2" type="ORF">FRX97_05635</name>
</gene>
<evidence type="ECO:0000313" key="3">
    <source>
        <dbReference type="Proteomes" id="UP000321168"/>
    </source>
</evidence>